<reference evidence="2 3" key="1">
    <citation type="submission" date="2021-03" db="EMBL/GenBank/DDBJ databases">
        <title>Genomic and phenotypic characterization of Chloracidobacterium isolates provides evidence for multiple species.</title>
        <authorList>
            <person name="Saini M.K."/>
            <person name="Costas A.M.G."/>
            <person name="Tank M."/>
            <person name="Bryant D.A."/>
        </authorList>
    </citation>
    <scope>NUCLEOTIDE SEQUENCE [LARGE SCALE GENOMIC DNA]</scope>
    <source>
        <strain evidence="2 3">N</strain>
    </source>
</reference>
<name>A0ABX8B0M2_9BACT</name>
<dbReference type="EMBL" id="CP072642">
    <property type="protein sequence ID" value="QUV94142.1"/>
    <property type="molecule type" value="Genomic_DNA"/>
</dbReference>
<evidence type="ECO:0000256" key="1">
    <source>
        <dbReference type="SAM" id="MobiDB-lite"/>
    </source>
</evidence>
<sequence>MSEEVPSSFKVSDRRLFNPDGTLRTDVEQDTSRVESGSTRSTGEPSVSPQSASTPADQPTPPREDPLFSDFVLELATNAMMMLGLIEHPQYGRLPPDIEGGRHYIDVLAMLLEKTKGNLAPAEQRQLQETVASLRMQFVAITKRMAAQVRKDA</sequence>
<protein>
    <submittedName>
        <fullName evidence="2">DUF1844 domain-containing protein</fullName>
    </submittedName>
</protein>
<evidence type="ECO:0000313" key="2">
    <source>
        <dbReference type="EMBL" id="QUV94142.1"/>
    </source>
</evidence>
<dbReference type="Proteomes" id="UP000677668">
    <property type="component" value="Chromosome 1"/>
</dbReference>
<feature type="compositionally biased region" description="Basic and acidic residues" evidence="1">
    <location>
        <begin position="11"/>
        <end position="33"/>
    </location>
</feature>
<accession>A0ABX8B0M2</accession>
<dbReference type="InterPro" id="IPR014995">
    <property type="entry name" value="DUF1844"/>
</dbReference>
<dbReference type="Pfam" id="PF08899">
    <property type="entry name" value="DUF1844"/>
    <property type="match status" value="1"/>
</dbReference>
<dbReference type="RefSeq" id="WP_211422455.1">
    <property type="nucleotide sequence ID" value="NZ_CP072642.1"/>
</dbReference>
<evidence type="ECO:0000313" key="3">
    <source>
        <dbReference type="Proteomes" id="UP000677668"/>
    </source>
</evidence>
<gene>
    <name evidence="2" type="ORF">J8C05_01405</name>
</gene>
<feature type="region of interest" description="Disordered" evidence="1">
    <location>
        <begin position="1"/>
        <end position="67"/>
    </location>
</feature>
<feature type="compositionally biased region" description="Polar residues" evidence="1">
    <location>
        <begin position="34"/>
        <end position="57"/>
    </location>
</feature>
<keyword evidence="3" id="KW-1185">Reference proteome</keyword>
<organism evidence="2 3">
    <name type="scientific">Chloracidobacterium sp. N</name>
    <dbReference type="NCBI Taxonomy" id="2821540"/>
    <lineage>
        <taxon>Bacteria</taxon>
        <taxon>Pseudomonadati</taxon>
        <taxon>Acidobacteriota</taxon>
        <taxon>Terriglobia</taxon>
        <taxon>Terriglobales</taxon>
        <taxon>Acidobacteriaceae</taxon>
        <taxon>Chloracidobacterium</taxon>
        <taxon>Chloracidobacterium aggregatum</taxon>
    </lineage>
</organism>
<proteinExistence type="predicted"/>